<reference evidence="3" key="1">
    <citation type="submission" date="2016-10" db="EMBL/GenBank/DDBJ databases">
        <authorList>
            <person name="Benchimol M."/>
            <person name="Almeida L.G."/>
            <person name="Vasconcelos A.T."/>
            <person name="Perreira-Neves A."/>
            <person name="Rosa I.A."/>
            <person name="Tasca T."/>
            <person name="Bogo M.R."/>
            <person name="de Souza W."/>
        </authorList>
    </citation>
    <scope>NUCLEOTIDE SEQUENCE [LARGE SCALE GENOMIC DNA]</scope>
    <source>
        <strain evidence="3">K</strain>
    </source>
</reference>
<evidence type="ECO:0000256" key="2">
    <source>
        <dbReference type="SAM" id="MobiDB-lite"/>
    </source>
</evidence>
<name>A0A1J4KV80_9EUKA</name>
<evidence type="ECO:0000313" key="4">
    <source>
        <dbReference type="Proteomes" id="UP000179807"/>
    </source>
</evidence>
<feature type="coiled-coil region" evidence="1">
    <location>
        <begin position="1077"/>
        <end position="1104"/>
    </location>
</feature>
<feature type="compositionally biased region" description="Low complexity" evidence="2">
    <location>
        <begin position="1042"/>
        <end position="1063"/>
    </location>
</feature>
<keyword evidence="4" id="KW-1185">Reference proteome</keyword>
<comment type="caution">
    <text evidence="3">The sequence shown here is derived from an EMBL/GenBank/DDBJ whole genome shotgun (WGS) entry which is preliminary data.</text>
</comment>
<dbReference type="VEuPathDB" id="TrichDB:TRFO_14246"/>
<feature type="region of interest" description="Disordered" evidence="2">
    <location>
        <begin position="1020"/>
        <end position="1068"/>
    </location>
</feature>
<feature type="compositionally biased region" description="Basic residues" evidence="2">
    <location>
        <begin position="1027"/>
        <end position="1041"/>
    </location>
</feature>
<dbReference type="GeneID" id="94832407"/>
<protein>
    <recommendedName>
        <fullName evidence="5">IQ calmodulin-binding motif family protein</fullName>
    </recommendedName>
</protein>
<accession>A0A1J4KV80</accession>
<proteinExistence type="predicted"/>
<sequence>MHSDTSSRASSRSLSKVFSNFNKSKIAQSEIADDLLYPEHENYEYRRIRNNVICHGRQSKEDISAVIIQKTYRMFKIRTFFINFLKKFRQVKIMTERPYFIALLLNSHASKCNRKKLYETQFSKTLFCHKILKGYHHPIFEVFTITDQCMLSPDIDGNRLSIFVKKIYKPIVQNIFSEWRLAARRESNERKLICNNETDVLLRKRFGNEYISFSLWFRYTQQKRKRNLNFTGRIPQWDYHMMLKNKKLAKYQKAAEIHLDNKKKLVTQALLNLVLAKKEEEAVLSDADRFHIKRNMMFALSAWAQFIVIQRNKVNMQRAVIKKWYYCVKTDALLTENLKIYKPRHEYFQKRWGLSAFIKNRRISQITNVYLYCKLNTKPSLALFFIATIQNDNNVASFYLAMHAWTVITRRRKKWQQMIFQDLKASNYDYTRRKALAGFRKQVVPITSAPSSYISQRFQQETIYLYEYIMKMRSDYEQVYLLSSDENAKKEVQNAQNLAQQRKIFFQMWTKTKIEPTLLMRISLINSLHQQTKKSQLELKHNEKVMTSYRKAITFLESYNLASESKFRILQRTITENSKRALANRTRCSHRDQMILYAYYSHLDATSLKEIKPLFKTNDKLQVVAKIKNATDELTQLFLPLISITNLGSVLEQPNMYSFSNVKGCSSPIQKMIIDHDSIRKRFDNIRSKSKLCPTTQVQFERLMLGHINSSSIKGSNTYLYLNSYSPPLIENKPMQVSGVNTQLLKMFPLKGRKAIEIGHQSNKTVNFNIINARVEEEEEEEENLDLSLFASQGISGSYDKSKGSMFFQSMKSFSSMLSMSSFGLHSSTETSSFQLEKFDDIIMEEITERSDSSYREEKSDSYSEEEIETNSGRKTIIKIKKKNTNVIEPKKETIIEALKIGFNNDVMNGVNTVPPPKSPNAAKKVKLFMDILFGRNSRDNLSVPITNLRKKLIQELNNQKESNSIPGIQTQETTLPIASLITQYHQDRYKEMNSDDENRPIQRIKSDFSTDMRNLNSENNYSIVSHSKRNRPVPQLRKKTAASGASKKSLAKSIFDGSSSDSSDLKDYYREKPPLIEENEEINEEFTNQNEEEEDKAEVAEGEIIEDIINEDPKKTTSSYSRRTQNKIASPFTAIDDEEANNDPMSKVDKLVFSYVQKNLKNEDEDELNLVEVDSDRDNINREMKKEKIGEKKRKLWQPPKFHPLYKPKATLKHKKLSHPIKSGKPIVIKQDQEVTSSMKKIIKEENQVTKLLYNNGKTVIKPRKQTASSYSSKSNISSVSSNYSNLLPLKNFLEEVEEPKKLHKTDLPKYPDSIKLSIDQKDNTSHEDKVVTFGGGGRQIKEESFNLQKIRASRNNRLIHNYHPRKDNFVYVESAPKKKAKEHEDIRTDYSKMKSIVAQLIQLMSSSQDDANEFLRLRKRARMLRRHPAFVGLEKQIGNHEKKTVAKDQFYGRIQSAYVKYSRRRNARAAADEIITLMQDNADFAPAILKIIEKTAKEETRFNNSRLMKSRIGKTKADEGQTVHFVDLDWMTTIPDYKAVAVQYKNKKNIYSNLEARIAPVNEERYDKVDGKRRRRNRAIIEYSPKPESNWDRALVNFDLSDMLLISSWVSEDVMDAVIAESNATE</sequence>
<gene>
    <name evidence="3" type="ORF">TRFO_14246</name>
</gene>
<evidence type="ECO:0000256" key="1">
    <source>
        <dbReference type="SAM" id="Coils"/>
    </source>
</evidence>
<keyword evidence="1" id="KW-0175">Coiled coil</keyword>
<evidence type="ECO:0008006" key="5">
    <source>
        <dbReference type="Google" id="ProtNLM"/>
    </source>
</evidence>
<dbReference type="OrthoDB" id="10670004at2759"/>
<organism evidence="3 4">
    <name type="scientific">Tritrichomonas foetus</name>
    <dbReference type="NCBI Taxonomy" id="1144522"/>
    <lineage>
        <taxon>Eukaryota</taxon>
        <taxon>Metamonada</taxon>
        <taxon>Parabasalia</taxon>
        <taxon>Tritrichomonadida</taxon>
        <taxon>Tritrichomonadidae</taxon>
        <taxon>Tritrichomonas</taxon>
    </lineage>
</organism>
<evidence type="ECO:0000313" key="3">
    <source>
        <dbReference type="EMBL" id="OHT15225.1"/>
    </source>
</evidence>
<dbReference type="Proteomes" id="UP000179807">
    <property type="component" value="Unassembled WGS sequence"/>
</dbReference>
<dbReference type="RefSeq" id="XP_068368361.1">
    <property type="nucleotide sequence ID" value="XM_068497703.1"/>
</dbReference>
<dbReference type="EMBL" id="MLAK01000250">
    <property type="protein sequence ID" value="OHT15225.1"/>
    <property type="molecule type" value="Genomic_DNA"/>
</dbReference>